<feature type="compositionally biased region" description="Polar residues" evidence="1">
    <location>
        <begin position="87"/>
        <end position="98"/>
    </location>
</feature>
<proteinExistence type="predicted"/>
<evidence type="ECO:0000256" key="1">
    <source>
        <dbReference type="SAM" id="MobiDB-lite"/>
    </source>
</evidence>
<evidence type="ECO:0000313" key="2">
    <source>
        <dbReference type="EMBL" id="VDP80444.1"/>
    </source>
</evidence>
<accession>A0A183L678</accession>
<dbReference type="WBParaSite" id="SCUD_0002284901-mRNA-1">
    <property type="protein sequence ID" value="SCUD_0002284901-mRNA-1"/>
    <property type="gene ID" value="SCUD_0002284901"/>
</dbReference>
<reference evidence="2 3" key="2">
    <citation type="submission" date="2018-11" db="EMBL/GenBank/DDBJ databases">
        <authorList>
            <consortium name="Pathogen Informatics"/>
        </authorList>
    </citation>
    <scope>NUCLEOTIDE SEQUENCE [LARGE SCALE GENOMIC DNA]</scope>
    <source>
        <strain evidence="2">Dakar</strain>
        <strain evidence="3">Dakar, Senegal</strain>
    </source>
</reference>
<dbReference type="EMBL" id="UZAK01050922">
    <property type="protein sequence ID" value="VDP80444.1"/>
    <property type="molecule type" value="Genomic_DNA"/>
</dbReference>
<keyword evidence="3" id="KW-1185">Reference proteome</keyword>
<reference evidence="4" key="1">
    <citation type="submission" date="2016-06" db="UniProtKB">
        <authorList>
            <consortium name="WormBaseParasite"/>
        </authorList>
    </citation>
    <scope>IDENTIFICATION</scope>
</reference>
<name>A0A183L678_9TREM</name>
<gene>
    <name evidence="2" type="ORF">SCUD_LOCUS22846</name>
</gene>
<sequence length="110" mass="12512">MKANNIAAASESVNLRIKKGKTKIFKYNTENINTITFDGETMEDEESFTYMGNIIDEQGGSDAGVNVRIEKAWTISLQMKKIWNSNQLSASQHQTHNPQYEHEDSSTVRR</sequence>
<dbReference type="AlphaFoldDB" id="A0A183L678"/>
<evidence type="ECO:0000313" key="4">
    <source>
        <dbReference type="WBParaSite" id="SCUD_0002284901-mRNA-1"/>
    </source>
</evidence>
<evidence type="ECO:0000313" key="3">
    <source>
        <dbReference type="Proteomes" id="UP000279833"/>
    </source>
</evidence>
<feature type="region of interest" description="Disordered" evidence="1">
    <location>
        <begin position="87"/>
        <end position="110"/>
    </location>
</feature>
<feature type="compositionally biased region" description="Basic and acidic residues" evidence="1">
    <location>
        <begin position="99"/>
        <end position="110"/>
    </location>
</feature>
<dbReference type="Proteomes" id="UP000279833">
    <property type="component" value="Unassembled WGS sequence"/>
</dbReference>
<organism evidence="4">
    <name type="scientific">Schistosoma curassoni</name>
    <dbReference type="NCBI Taxonomy" id="6186"/>
    <lineage>
        <taxon>Eukaryota</taxon>
        <taxon>Metazoa</taxon>
        <taxon>Spiralia</taxon>
        <taxon>Lophotrochozoa</taxon>
        <taxon>Platyhelminthes</taxon>
        <taxon>Trematoda</taxon>
        <taxon>Digenea</taxon>
        <taxon>Strigeidida</taxon>
        <taxon>Schistosomatoidea</taxon>
        <taxon>Schistosomatidae</taxon>
        <taxon>Schistosoma</taxon>
    </lineage>
</organism>
<protein>
    <submittedName>
        <fullName evidence="4">Lipocln_cytosolic_FA-bd_dom domain-containing protein</fullName>
    </submittedName>
</protein>